<evidence type="ECO:0000256" key="1">
    <source>
        <dbReference type="SAM" id="MobiDB-lite"/>
    </source>
</evidence>
<feature type="region of interest" description="Disordered" evidence="1">
    <location>
        <begin position="1"/>
        <end position="22"/>
    </location>
</feature>
<accession>A0AB36JZH9</accession>
<evidence type="ECO:0000313" key="3">
    <source>
        <dbReference type="Proteomes" id="UP000189021"/>
    </source>
</evidence>
<keyword evidence="3" id="KW-1185">Reference proteome</keyword>
<protein>
    <submittedName>
        <fullName evidence="2">Transcriptional regulator</fullName>
    </submittedName>
</protein>
<evidence type="ECO:0000313" key="2">
    <source>
        <dbReference type="EMBL" id="OOE39840.1"/>
    </source>
</evidence>
<dbReference type="AlphaFoldDB" id="A0AB36JZH9"/>
<dbReference type="Proteomes" id="UP000189021">
    <property type="component" value="Unassembled WGS sequence"/>
</dbReference>
<dbReference type="InterPro" id="IPR018772">
    <property type="entry name" value="Transcription_activator_HlyU"/>
</dbReference>
<name>A0AB36JZH9_9GAMM</name>
<reference evidence="2 3" key="1">
    <citation type="journal article" date="2017" name="Genome Announc.">
        <title>Draft Genome Sequences of Salinivibrio proteolyticus, Salinivibrio sharmensis, Salinivibrio siamensis, Salinivibrio costicola subsp. alcaliphilus, Salinivibrio costicola subsp. vallismortis, and 29 New Isolates Belonging to the Genus Salinivibrio.</title>
        <authorList>
            <person name="Lopez-Hermoso C."/>
            <person name="de la Haba R.R."/>
            <person name="Sanchez-Porro C."/>
            <person name="Bayliss S.C."/>
            <person name="Feil E.J."/>
            <person name="Ventosa A."/>
        </authorList>
    </citation>
    <scope>NUCLEOTIDE SEQUENCE [LARGE SCALE GENOMIC DNA]</scope>
    <source>
        <strain evidence="2 3">AL184</strain>
    </source>
</reference>
<organism evidence="2 3">
    <name type="scientific">Salinivibrio kushneri</name>
    <dbReference type="NCBI Taxonomy" id="1908198"/>
    <lineage>
        <taxon>Bacteria</taxon>
        <taxon>Pseudomonadati</taxon>
        <taxon>Pseudomonadota</taxon>
        <taxon>Gammaproteobacteria</taxon>
        <taxon>Vibrionales</taxon>
        <taxon>Vibrionaceae</taxon>
        <taxon>Salinivibrio</taxon>
    </lineage>
</organism>
<comment type="caution">
    <text evidence="2">The sequence shown here is derived from an EMBL/GenBank/DDBJ whole genome shotgun (WGS) entry which is preliminary data.</text>
</comment>
<sequence length="93" mass="10490">MGWFSALFSKGSEKQSQASVTPTEYQGYLIYPESTAENGQYRVSGRICKSLDDKVLTHRFIRSDLLGSQEDANSLMVTKAKMMIDQNGDRLFD</sequence>
<proteinExistence type="predicted"/>
<dbReference type="RefSeq" id="WP_077523163.1">
    <property type="nucleotide sequence ID" value="NZ_CP040022.1"/>
</dbReference>
<dbReference type="Pfam" id="PF10115">
    <property type="entry name" value="HlyU"/>
    <property type="match status" value="1"/>
</dbReference>
<gene>
    <name evidence="2" type="ORF">BZG00_08040</name>
</gene>
<dbReference type="EMBL" id="MUEK01000006">
    <property type="protein sequence ID" value="OOE39840.1"/>
    <property type="molecule type" value="Genomic_DNA"/>
</dbReference>